<sequence>MKLEYVQRGDLQKVMELFSIKESNARSLLIHYGWNVEKIADVFLNKGKEVLYTEASLPIQDDGDISLLIDCSEALCEKCWQEFPVNQITSMDCNHQKIKNLVNVNNPDLAKKFDHSLLDSYINDKKNVKWCPSKPHCGNAIRIDDGDIYQSSVSEVSMKEMLKEVTLHTEAPVDYNWAIDAATIFFRSRRIVSNLYPFSYYMFANDLASNEMKTSNKQTRQTLFNCRHQQLEGYCEKLSYMLHQLLDSRDEDHVNELKVQIIDFSSLIDDLCKQLVVELEYMDPEQLGIGSIITYSIDW</sequence>
<gene>
    <name evidence="3" type="ORF">CTI12_AA274200</name>
</gene>
<reference evidence="3 4" key="1">
    <citation type="journal article" date="2018" name="Mol. Plant">
        <title>The genome of Artemisia annua provides insight into the evolution of Asteraceae family and artemisinin biosynthesis.</title>
        <authorList>
            <person name="Shen Q."/>
            <person name="Zhang L."/>
            <person name="Liao Z."/>
            <person name="Wang S."/>
            <person name="Yan T."/>
            <person name="Shi P."/>
            <person name="Liu M."/>
            <person name="Fu X."/>
            <person name="Pan Q."/>
            <person name="Wang Y."/>
            <person name="Lv Z."/>
            <person name="Lu X."/>
            <person name="Zhang F."/>
            <person name="Jiang W."/>
            <person name="Ma Y."/>
            <person name="Chen M."/>
            <person name="Hao X."/>
            <person name="Li L."/>
            <person name="Tang Y."/>
            <person name="Lv G."/>
            <person name="Zhou Y."/>
            <person name="Sun X."/>
            <person name="Brodelius P.E."/>
            <person name="Rose J.K.C."/>
            <person name="Tang K."/>
        </authorList>
    </citation>
    <scope>NUCLEOTIDE SEQUENCE [LARGE SCALE GENOMIC DNA]</scope>
    <source>
        <strain evidence="4">cv. Huhao1</strain>
        <tissue evidence="3">Leaf</tissue>
    </source>
</reference>
<dbReference type="Pfam" id="PF21235">
    <property type="entry name" value="UBA_ARI1"/>
    <property type="match status" value="1"/>
</dbReference>
<organism evidence="3 4">
    <name type="scientific">Artemisia annua</name>
    <name type="common">Sweet wormwood</name>
    <dbReference type="NCBI Taxonomy" id="35608"/>
    <lineage>
        <taxon>Eukaryota</taxon>
        <taxon>Viridiplantae</taxon>
        <taxon>Streptophyta</taxon>
        <taxon>Embryophyta</taxon>
        <taxon>Tracheophyta</taxon>
        <taxon>Spermatophyta</taxon>
        <taxon>Magnoliopsida</taxon>
        <taxon>eudicotyledons</taxon>
        <taxon>Gunneridae</taxon>
        <taxon>Pentapetalae</taxon>
        <taxon>asterids</taxon>
        <taxon>campanulids</taxon>
        <taxon>Asterales</taxon>
        <taxon>Asteraceae</taxon>
        <taxon>Asteroideae</taxon>
        <taxon>Anthemideae</taxon>
        <taxon>Artemisiinae</taxon>
        <taxon>Artemisia</taxon>
    </lineage>
</organism>
<accession>A0A2U1NF08</accession>
<dbReference type="InterPro" id="IPR045840">
    <property type="entry name" value="Ariadne"/>
</dbReference>
<evidence type="ECO:0000259" key="2">
    <source>
        <dbReference type="Pfam" id="PF21235"/>
    </source>
</evidence>
<feature type="domain" description="Ariadne" evidence="1">
    <location>
        <begin position="157"/>
        <end position="295"/>
    </location>
</feature>
<evidence type="ECO:0000313" key="4">
    <source>
        <dbReference type="Proteomes" id="UP000245207"/>
    </source>
</evidence>
<keyword evidence="4" id="KW-1185">Reference proteome</keyword>
<dbReference type="AlphaFoldDB" id="A0A2U1NF08"/>
<dbReference type="InterPro" id="IPR048962">
    <property type="entry name" value="ARIH1-like_UBL"/>
</dbReference>
<evidence type="ECO:0000259" key="1">
    <source>
        <dbReference type="Pfam" id="PF19422"/>
    </source>
</evidence>
<comment type="caution">
    <text evidence="3">The sequence shown here is derived from an EMBL/GenBank/DDBJ whole genome shotgun (WGS) entry which is preliminary data.</text>
</comment>
<dbReference type="Gene3D" id="1.20.120.1750">
    <property type="match status" value="1"/>
</dbReference>
<dbReference type="Proteomes" id="UP000245207">
    <property type="component" value="Unassembled WGS sequence"/>
</dbReference>
<dbReference type="Pfam" id="PF19422">
    <property type="entry name" value="Ariadne"/>
    <property type="match status" value="1"/>
</dbReference>
<proteinExistence type="predicted"/>
<feature type="domain" description="E3 ubiquitin-protein ligase ARIH1-like UBA-like" evidence="2">
    <location>
        <begin position="7"/>
        <end position="42"/>
    </location>
</feature>
<dbReference type="EMBL" id="PKPP01002966">
    <property type="protein sequence ID" value="PWA72099.1"/>
    <property type="molecule type" value="Genomic_DNA"/>
</dbReference>
<dbReference type="OrthoDB" id="10009520at2759"/>
<dbReference type="STRING" id="35608.A0A2U1NF08"/>
<evidence type="ECO:0000313" key="3">
    <source>
        <dbReference type="EMBL" id="PWA72099.1"/>
    </source>
</evidence>
<name>A0A2U1NF08_ARTAN</name>
<protein>
    <submittedName>
        <fullName evidence="3">RING/U-box superfamily protein</fullName>
    </submittedName>
</protein>